<dbReference type="Pfam" id="PF13573">
    <property type="entry name" value="SprB"/>
    <property type="match status" value="2"/>
</dbReference>
<keyword evidence="1" id="KW-0732">Signal</keyword>
<sequence length="2825" mass="301274">MLKSVRSIFLFLVTSALIPTVVNHDALAQCVGLPTVSSLGSNKFPAGFCSPVSARVTYNVGFLTPVPAGAVDIYIDWGDGKNSILPQAQGQTSYSADVTHTFPVDSDCEFVVVMTLRYKGSLCPITRQVQRIASWRTDEYNGGKVQLISPVTGTNEHQVCAGVDISVVFQDATNWNCNPNYIHPPGPDAVESPNIANRWQQIVYNTGTAVPKIPNLKVDGIPVTGAGGADILTNYQDTRGVNYMSSSAVIANNKRPSLEITAPGGFGAGYPQVGDVIELKVRYWNFCNPYSNNPLSPLVPVNGDFVNGDNPPVEKTATVRIVSAPPPPTPAADQTVCYNNTPNAFAISGVPPTYIVNWYKNVPGATDSPGALITSGTSTSLPITSHPDWVNKKTPGVYKVWASYQPNVANGLNCESPKVLVKRTIREDITLPDPVSTIPTEVCNSTSTGTTTVTITMPPLTTEPVGGATQYAWTSSSGVTLASSTDVTATFKFNVNFSSGQRFVDRTIAVRKQYASSPSCFKEKSYTIRVYNPSVGGTLSSAPDVCQTSPVGNITLSGNIGDVLRWEVSVNGGAFTEDASLGKGTTISPGVLSPGVYKFRAVVDNGPCNEAVSSEEQVEVSTNPGLPANAGPDQFVCQLTGATLNSNPLAASDPSPGTGKWSYIGSVPSGLPEPTFSTDKTDRNAYISVPSANAGAYTLRWTVSSGSCSSYDDVVIDFGTDPTDPTAGADKQVCGPSTVLEGNTPSIGTGKWSVVSGPGSCAGAACSIKIDNTGAAKSPVNLQGSPYIYGAYTLRWTITSGGASCFEKTDDVVITFDEPAEITSAPDIDSVCLDPKNFTPIKVSGIVSAGATGGHWENISGNGTISASTQSGSGPITIEATYTPTQEDYDAGVPIRIKLVATPAATSSCSSVEEEVKINIDRKPVANAGIDIPNICESFVQLNADPATYNATGAWTTSVAGVTFDDKTNPQTTVRGLTAAPSSVLVTWTLTSASGRCVSDPSSITLTRAKLPDAKSFTTRICEEPPAGAPVTGNILLTNYEDSVTTLPAADRSITWYRNGTPPAGTQVTDPTIQETNITSGQIYLARIRDISSNCTNDAMVTVDVRALPVAKDATVAFCEDSPGSNKVSNIDLNDATYINEVTGGANNVAVAWYPSLFDAQNNTFEITSPVEVNGSAKYYARITFKDKPSCADYAELTLTIKNIPASSEIFGRESVCQGDAVEIYQITPIKGVKYRWNIPTSSYKVFGGGTDSDFFVLLQFPTASVNGIADTISVQVELNGCSAPVTKKAILVSPTPGKPTIHGDSVVCENDEGISYNVTPNNYPASSYSWEVRKLSDNSQGGAFISDGQATNKILVNFLTEDVVISVQESNSICVSPLAKDTIRVNKRPIMLNGDADVCSDYATGVKFQADPSSPVPINKYNITNASFATEIIPIVGPTKGNGVADDAIVNDQFQNLKAVPLPVNYTVIPVNIGSTGKECPGDAEIITLTIKPEPQLHPTLDKELCSDIETGIILSSASNTFPADKFIIESIYVPAGVKAISAIQTPDATTQYNSDAIKNHQWENNNGADSTVIYTIRPYSTQLNCAGAPRQVKVTVHPNTIIKPVTDFAACNNDLLHVPFESTNNTDATFTWTVKNADAYISTGSNSGQGDIDNLLVQNSKTIDGTVTFEVIGTNPATEGNCSGSAITFTVTVHPSPEATKIEKTVCSDVPGGNTYTADLKALESSITPNAGKADTRLTWYKSQTLNSADIIPDADLKKYTVENQIPLYVKVEYIPTGCTNVVTVEYTVNPSVSFEATPRSLLCNGLSNGEISIVVKNGTPTYSYKINNAIPVTAPSDNYTFTSLSGGNYTIVVEDLKGCRATSVVSLFEPTALAADVKLKKAISCFQAKDGEIETIVTGGTAPYTEYRIVQSNELDADNDGIFQNLGVGSYNVRVKDTNGCFATSEMLTMDQPTPVEINTVSVATDDDGYNLTCKDATDGEVKVTFTGGTPAASGYTAVLSKVNDATTSATLQGTDSVRFKDLGKGTYTIVIKDGNNCASRPSAATILNPPALNGGSIGVDQSVCLNTPAEKITELSPPFGGVENYRYQWQQQQPPDGEAPTTDNWIDIPASANGNSNEYTPEVLSQTTYFRRLVWSVSTRTGKYCEVKGTDEREMVKITVNQPPVVRLDAPSNLCYGKPGQIKLIVESGAIPITYSYTDGTNTVLNEEGGKTSVVVLPEITEDKTYKFYDIVDGNGCKGDDQEASISVVNVSTDFSIVGSDAQCPGNDFEFKWNVEPDVKYEWVWSRDSSTVIREDSLAAGEHTIRHGFAAGSPNNSTVYNVKLKASNFLCTPDPTTREITIYPLIALNVLPGDTSLCSGQTITFQDQSLGIDHGTWYYHVPGTTDRLEEKPAPAAEVSYVMTNTSSQEPIIYEVVYQAANAEGCTGEYKKEVVVYHSATADFTYDNVPPLTAGLSTITFTNTSSTINTNDFEYIWDFDDIKATPPTANGAGPYTVEYHAAGTKEVRLTVTNIAARNAGETCSSTKMEKITILLPAVKAAFTATPLAACFPANIEVTNLSPGADAFHWTLYNGSTLADSSSLRNPVFRVSKPGKYSIALKAEFRSTGQSDSTSIRGIEVFDVPTANFELRPSIVYIPDMETQTFNFSTGANQYSWNFDDGTISDETEPKHLYTLEGKYTITLVAGFDNGSKDVNGDGTLDGNIVCYDTAQHQVVAIQGGSLKVPNAFTPNVNGSTHGNGVPGSGTFNDVFMPIVKGAEEYTMQIYDRWGNMIYETVDKNQGWDGYDRNGKLMPAGVYVYKMVIRLSNGQRTTKVGDITLIR</sequence>
<feature type="chain" id="PRO_5045968513" evidence="1">
    <location>
        <begin position="25"/>
        <end position="2825"/>
    </location>
</feature>
<dbReference type="InterPro" id="IPR035986">
    <property type="entry name" value="PKD_dom_sf"/>
</dbReference>
<dbReference type="InterPro" id="IPR045828">
    <property type="entry name" value="PKD_Bacteroidetes"/>
</dbReference>
<dbReference type="SUPFAM" id="SSF49299">
    <property type="entry name" value="PKD domain"/>
    <property type="match status" value="3"/>
</dbReference>
<dbReference type="Pfam" id="PF19408">
    <property type="entry name" value="PKD_6"/>
    <property type="match status" value="2"/>
</dbReference>
<gene>
    <name evidence="3" type="ORF">ACFQ21_03570</name>
</gene>
<organism evidence="3 4">
    <name type="scientific">Ohtaekwangia kribbensis</name>
    <dbReference type="NCBI Taxonomy" id="688913"/>
    <lineage>
        <taxon>Bacteria</taxon>
        <taxon>Pseudomonadati</taxon>
        <taxon>Bacteroidota</taxon>
        <taxon>Cytophagia</taxon>
        <taxon>Cytophagales</taxon>
        <taxon>Fulvivirgaceae</taxon>
        <taxon>Ohtaekwangia</taxon>
    </lineage>
</organism>
<accession>A0ABW3JYY5</accession>
<dbReference type="Pfam" id="PF13585">
    <property type="entry name" value="CHU_C"/>
    <property type="match status" value="1"/>
</dbReference>
<feature type="domain" description="PKD" evidence="2">
    <location>
        <begin position="2657"/>
        <end position="2694"/>
    </location>
</feature>
<name>A0ABW3JYY5_9BACT</name>
<keyword evidence="4" id="KW-1185">Reference proteome</keyword>
<dbReference type="InterPro" id="IPR000601">
    <property type="entry name" value="PKD_dom"/>
</dbReference>
<dbReference type="EMBL" id="JBHTKA010000001">
    <property type="protein sequence ID" value="MFD0998366.1"/>
    <property type="molecule type" value="Genomic_DNA"/>
</dbReference>
<evidence type="ECO:0000259" key="2">
    <source>
        <dbReference type="PROSITE" id="PS50093"/>
    </source>
</evidence>
<reference evidence="4" key="1">
    <citation type="journal article" date="2019" name="Int. J. Syst. Evol. Microbiol.">
        <title>The Global Catalogue of Microorganisms (GCM) 10K type strain sequencing project: providing services to taxonomists for standard genome sequencing and annotation.</title>
        <authorList>
            <consortium name="The Broad Institute Genomics Platform"/>
            <consortium name="The Broad Institute Genome Sequencing Center for Infectious Disease"/>
            <person name="Wu L."/>
            <person name="Ma J."/>
        </authorList>
    </citation>
    <scope>NUCLEOTIDE SEQUENCE [LARGE SCALE GENOMIC DNA]</scope>
    <source>
        <strain evidence="4">CCUG 58938</strain>
    </source>
</reference>
<dbReference type="InterPro" id="IPR025667">
    <property type="entry name" value="SprB_repeat"/>
</dbReference>
<dbReference type="Proteomes" id="UP001597112">
    <property type="component" value="Unassembled WGS sequence"/>
</dbReference>
<proteinExistence type="predicted"/>
<dbReference type="InterPro" id="IPR013783">
    <property type="entry name" value="Ig-like_fold"/>
</dbReference>
<feature type="signal peptide" evidence="1">
    <location>
        <begin position="1"/>
        <end position="24"/>
    </location>
</feature>
<dbReference type="Pfam" id="PF18911">
    <property type="entry name" value="PKD_4"/>
    <property type="match status" value="1"/>
</dbReference>
<protein>
    <submittedName>
        <fullName evidence="3">PKD domain-containing protein</fullName>
    </submittedName>
</protein>
<dbReference type="Pfam" id="PF19406">
    <property type="entry name" value="PKD_5"/>
    <property type="match status" value="2"/>
</dbReference>
<evidence type="ECO:0000313" key="4">
    <source>
        <dbReference type="Proteomes" id="UP001597112"/>
    </source>
</evidence>
<comment type="caution">
    <text evidence="3">The sequence shown here is derived from an EMBL/GenBank/DDBJ whole genome shotgun (WGS) entry which is preliminary data.</text>
</comment>
<evidence type="ECO:0000313" key="3">
    <source>
        <dbReference type="EMBL" id="MFD0998366.1"/>
    </source>
</evidence>
<evidence type="ECO:0000256" key="1">
    <source>
        <dbReference type="SAM" id="SignalP"/>
    </source>
</evidence>
<dbReference type="Gene3D" id="2.60.40.10">
    <property type="entry name" value="Immunoglobulins"/>
    <property type="match status" value="3"/>
</dbReference>
<dbReference type="Gene3D" id="2.60.40.4070">
    <property type="match status" value="1"/>
</dbReference>
<dbReference type="RefSeq" id="WP_377574945.1">
    <property type="nucleotide sequence ID" value="NZ_JBHTKA010000001.1"/>
</dbReference>
<dbReference type="PROSITE" id="PS50093">
    <property type="entry name" value="PKD"/>
    <property type="match status" value="1"/>
</dbReference>
<dbReference type="InterPro" id="IPR045829">
    <property type="entry name" value="PKD_6"/>
</dbReference>